<dbReference type="Gene3D" id="3.40.1110.10">
    <property type="entry name" value="Calcium-transporting ATPase, cytoplasmic domain N"/>
    <property type="match status" value="1"/>
</dbReference>
<feature type="binding site" evidence="16">
    <location>
        <position position="342"/>
    </location>
    <ligand>
        <name>ATP</name>
        <dbReference type="ChEBI" id="CHEBI:30616"/>
    </ligand>
</feature>
<feature type="transmembrane region" description="Helical" evidence="16">
    <location>
        <begin position="618"/>
        <end position="638"/>
    </location>
</feature>
<gene>
    <name evidence="16 18" type="primary">kdpB</name>
    <name evidence="18" type="ORF">OUY24_26260</name>
</gene>
<dbReference type="PANTHER" id="PTHR43743">
    <property type="entry name" value="POTASSIUM-TRANSPORTING ATPASE ATP-BINDING SUBUNIT"/>
    <property type="match status" value="1"/>
</dbReference>
<comment type="similarity">
    <text evidence="16">Belongs to the cation transport ATPase (P-type) (TC 3.A.3) family. Type IA subfamily.</text>
</comment>
<dbReference type="InterPro" id="IPR023214">
    <property type="entry name" value="HAD_sf"/>
</dbReference>
<evidence type="ECO:0000256" key="14">
    <source>
        <dbReference type="ARBA" id="ARBA00023065"/>
    </source>
</evidence>
<feature type="transmembrane region" description="Helical" evidence="16">
    <location>
        <begin position="45"/>
        <end position="66"/>
    </location>
</feature>
<evidence type="ECO:0000256" key="13">
    <source>
        <dbReference type="ARBA" id="ARBA00022989"/>
    </source>
</evidence>
<dbReference type="InterPro" id="IPR023299">
    <property type="entry name" value="ATPase_P-typ_cyto_dom_N"/>
</dbReference>
<dbReference type="Pfam" id="PF00122">
    <property type="entry name" value="E1-E2_ATPase"/>
    <property type="match status" value="1"/>
</dbReference>
<dbReference type="Pfam" id="PF00702">
    <property type="entry name" value="Hydrolase"/>
    <property type="match status" value="1"/>
</dbReference>
<dbReference type="InterPro" id="IPR001757">
    <property type="entry name" value="P_typ_ATPase"/>
</dbReference>
<dbReference type="Gene3D" id="2.70.150.10">
    <property type="entry name" value="Calcium-transporting ATPase, cytoplasmic transduction domain A"/>
    <property type="match status" value="1"/>
</dbReference>
<feature type="transmembrane region" description="Helical" evidence="16">
    <location>
        <begin position="244"/>
        <end position="270"/>
    </location>
</feature>
<feature type="binding site" evidence="16">
    <location>
        <position position="338"/>
    </location>
    <ligand>
        <name>ATP</name>
        <dbReference type="ChEBI" id="CHEBI:30616"/>
    </ligand>
</feature>
<dbReference type="SUPFAM" id="SSF56784">
    <property type="entry name" value="HAD-like"/>
    <property type="match status" value="1"/>
</dbReference>
<evidence type="ECO:0000256" key="11">
    <source>
        <dbReference type="ARBA" id="ARBA00022958"/>
    </source>
</evidence>
<sequence>MIRSLPDALRKLNPVTAWRNPVMFIVEAGAVFATVLAVVEPTFFAWAVVVWLWLTVIFANLAEAVAEGRGKARAATLRAAKTGTEARRLRSPDDPGHWDVVRAPELRQGDRVIVEAGEVIPGDGDVVEGIASVDESAITGESAPVIRESGGDRSAVTGGTKVLSDRIIVEITQKPGESFIDRMIALVEGANRQKTPNEIALNILLAALTIIFLTATVTMQPLAIYTKLVNPGVPDSLALGADGVTGIVLVSLLVCLIPTTIGALLSAIGIAGMDRLVQRNVLALSGRAVEAAGDVSTLLLDKTGTITLGNRQATEFVPVDGVAEAYLAEAAQLSSLADETPEGRSIVVLAKQRYGLRERRPGELAHAEWVPFTAQTRMSGVDLPPEPGAPDQAGRQVRKGAATAVMKWVRDAGGHPADEAGGLVDGIAASGGTPLVVAEKGRVLGVIHLKDVVKEGIRERFDDMRRMGIRTVMITGDNPLTAKAIADEAGVDDFLAEATPEDKLALIKKEQEGGRLVAMTGDGTNDAPALAQSDVGVAMNTGTSAAKEAGNMVDLDSNPTKLIEIVDIGKQLLITRGALTTFSMANDVAKYFAIIPAMFAAVYPGLDALNVMRLASPQSAILSAVVFNALVIVALIPLALRGVRYRPSSASKLLSRNLYVYGLGGIIAPFIGIKIIDLLIQFLPGMS</sequence>
<comment type="catalytic activity">
    <reaction evidence="16">
        <text>K(+)(out) + ATP + H2O = K(+)(in) + ADP + phosphate + H(+)</text>
        <dbReference type="Rhea" id="RHEA:16777"/>
        <dbReference type="ChEBI" id="CHEBI:15377"/>
        <dbReference type="ChEBI" id="CHEBI:15378"/>
        <dbReference type="ChEBI" id="CHEBI:29103"/>
        <dbReference type="ChEBI" id="CHEBI:30616"/>
        <dbReference type="ChEBI" id="CHEBI:43474"/>
        <dbReference type="ChEBI" id="CHEBI:456216"/>
        <dbReference type="EC" id="7.2.2.6"/>
    </reaction>
</comment>
<keyword evidence="11 16" id="KW-0630">Potassium</keyword>
<evidence type="ECO:0000256" key="16">
    <source>
        <dbReference type="HAMAP-Rule" id="MF_00285"/>
    </source>
</evidence>
<dbReference type="PRINTS" id="PR00119">
    <property type="entry name" value="CATATPASE"/>
</dbReference>
<keyword evidence="9 16" id="KW-0067">ATP-binding</keyword>
<keyword evidence="15 16" id="KW-0472">Membrane</keyword>
<feature type="binding site" evidence="16">
    <location>
        <position position="522"/>
    </location>
    <ligand>
        <name>Mg(2+)</name>
        <dbReference type="ChEBI" id="CHEBI:18420"/>
    </ligand>
</feature>
<dbReference type="RefSeq" id="WP_271278219.1">
    <property type="nucleotide sequence ID" value="NZ_BAABFD010000005.1"/>
</dbReference>
<feature type="domain" description="P-type ATPase A" evidence="17">
    <location>
        <begin position="96"/>
        <end position="188"/>
    </location>
</feature>
<dbReference type="InterPro" id="IPR008250">
    <property type="entry name" value="ATPase_P-typ_transduc_dom_A_sf"/>
</dbReference>
<dbReference type="InterPro" id="IPR006391">
    <property type="entry name" value="P-type_ATPase_bsu_IA"/>
</dbReference>
<accession>A0ABT4T4R4</accession>
<dbReference type="SFLD" id="SFLDF00027">
    <property type="entry name" value="p-type_atpase"/>
    <property type="match status" value="1"/>
</dbReference>
<comment type="subcellular location">
    <subcellularLocation>
        <location evidence="1 16">Cell membrane</location>
        <topology evidence="1 16">Multi-pass membrane protein</topology>
    </subcellularLocation>
</comment>
<feature type="binding site" evidence="16">
    <location>
        <position position="399"/>
    </location>
    <ligand>
        <name>ATP</name>
        <dbReference type="ChEBI" id="CHEBI:30616"/>
    </ligand>
</feature>
<evidence type="ECO:0000256" key="10">
    <source>
        <dbReference type="ARBA" id="ARBA00022842"/>
    </source>
</evidence>
<feature type="transmembrane region" description="Helical" evidence="16">
    <location>
        <begin position="199"/>
        <end position="224"/>
    </location>
</feature>
<evidence type="ECO:0000313" key="19">
    <source>
        <dbReference type="Proteomes" id="UP001212498"/>
    </source>
</evidence>
<dbReference type="InterPro" id="IPR018303">
    <property type="entry name" value="ATPase_P-typ_P_site"/>
</dbReference>
<dbReference type="SFLD" id="SFLDS00003">
    <property type="entry name" value="Haloacid_Dehalogenase"/>
    <property type="match status" value="1"/>
</dbReference>
<dbReference type="SUPFAM" id="SSF81665">
    <property type="entry name" value="Calcium ATPase, transmembrane domain M"/>
    <property type="match status" value="1"/>
</dbReference>
<comment type="function">
    <text evidence="16">Part of the high-affinity ATP-driven potassium transport (or Kdp) system, which catalyzes the hydrolysis of ATP coupled with the electrogenic transport of potassium into the cytoplasm. This subunit is responsible for energy coupling to the transport system and for the release of the potassium ions to the cytoplasm.</text>
</comment>
<evidence type="ECO:0000256" key="15">
    <source>
        <dbReference type="ARBA" id="ARBA00023136"/>
    </source>
</evidence>
<dbReference type="InterPro" id="IPR044492">
    <property type="entry name" value="P_typ_ATPase_HD_dom"/>
</dbReference>
<keyword evidence="5 16" id="KW-0597">Phosphoprotein</keyword>
<dbReference type="NCBIfam" id="TIGR01497">
    <property type="entry name" value="kdpB"/>
    <property type="match status" value="1"/>
</dbReference>
<evidence type="ECO:0000256" key="8">
    <source>
        <dbReference type="ARBA" id="ARBA00022741"/>
    </source>
</evidence>
<keyword evidence="14 16" id="KW-0406">Ion transport</keyword>
<evidence type="ECO:0000256" key="6">
    <source>
        <dbReference type="ARBA" id="ARBA00022692"/>
    </source>
</evidence>
<dbReference type="PROSITE" id="PS00154">
    <property type="entry name" value="ATPASE_E1_E2"/>
    <property type="match status" value="1"/>
</dbReference>
<dbReference type="EMBL" id="JAPNUD010000087">
    <property type="protein sequence ID" value="MDA0644148.1"/>
    <property type="molecule type" value="Genomic_DNA"/>
</dbReference>
<evidence type="ECO:0000256" key="4">
    <source>
        <dbReference type="ARBA" id="ARBA00022538"/>
    </source>
</evidence>
<comment type="caution">
    <text evidence="18">The sequence shown here is derived from an EMBL/GenBank/DDBJ whole genome shotgun (WGS) entry which is preliminary data.</text>
</comment>
<feature type="binding site" evidence="16">
    <location>
        <begin position="372"/>
        <end position="379"/>
    </location>
    <ligand>
        <name>ATP</name>
        <dbReference type="ChEBI" id="CHEBI:30616"/>
    </ligand>
</feature>
<comment type="subunit">
    <text evidence="16">The system is composed of three essential subunits: KdpA, KdpB and KdpC.</text>
</comment>
<dbReference type="InterPro" id="IPR059000">
    <property type="entry name" value="ATPase_P-type_domA"/>
</dbReference>
<keyword evidence="10 16" id="KW-0460">Magnesium</keyword>
<feature type="transmembrane region" description="Helical" evidence="16">
    <location>
        <begin position="658"/>
        <end position="683"/>
    </location>
</feature>
<evidence type="ECO:0000256" key="1">
    <source>
        <dbReference type="ARBA" id="ARBA00004651"/>
    </source>
</evidence>
<keyword evidence="13 16" id="KW-1133">Transmembrane helix</keyword>
<evidence type="ECO:0000259" key="17">
    <source>
        <dbReference type="Pfam" id="PF00122"/>
    </source>
</evidence>
<keyword evidence="12 16" id="KW-1278">Translocase</keyword>
<evidence type="ECO:0000256" key="2">
    <source>
        <dbReference type="ARBA" id="ARBA00022448"/>
    </source>
</evidence>
<dbReference type="SFLD" id="SFLDG00002">
    <property type="entry name" value="C1.7:_P-type_atpase_like"/>
    <property type="match status" value="1"/>
</dbReference>
<evidence type="ECO:0000313" key="18">
    <source>
        <dbReference type="EMBL" id="MDA0644148.1"/>
    </source>
</evidence>
<keyword evidence="3 16" id="KW-1003">Cell membrane</keyword>
<dbReference type="EC" id="7.2.2.6" evidence="16"/>
<dbReference type="NCBIfam" id="TIGR01494">
    <property type="entry name" value="ATPase_P-type"/>
    <property type="match status" value="2"/>
</dbReference>
<dbReference type="InterPro" id="IPR023298">
    <property type="entry name" value="ATPase_P-typ_TM_dom_sf"/>
</dbReference>
<dbReference type="SUPFAM" id="SSF81653">
    <property type="entry name" value="Calcium ATPase, transduction domain A"/>
    <property type="match status" value="1"/>
</dbReference>
<evidence type="ECO:0000256" key="7">
    <source>
        <dbReference type="ARBA" id="ARBA00022723"/>
    </source>
</evidence>
<dbReference type="Gene3D" id="3.40.50.1000">
    <property type="entry name" value="HAD superfamily/HAD-like"/>
    <property type="match status" value="1"/>
</dbReference>
<reference evidence="18 19" key="1">
    <citation type="submission" date="2022-11" db="EMBL/GenBank/DDBJ databases">
        <title>Nonomuraea corallina sp. nov., a new species of the genus Nonomuraea isolated from sea side sediment in Thai sea.</title>
        <authorList>
            <person name="Ngamcharungchit C."/>
            <person name="Matsumoto A."/>
            <person name="Suriyachadkun C."/>
            <person name="Panbangred W."/>
            <person name="Inahashi Y."/>
            <person name="Intra B."/>
        </authorList>
    </citation>
    <scope>NUCLEOTIDE SEQUENCE [LARGE SCALE GENOMIC DNA]</scope>
    <source>
        <strain evidence="18 19">DSM 43553</strain>
    </source>
</reference>
<evidence type="ECO:0000256" key="3">
    <source>
        <dbReference type="ARBA" id="ARBA00022475"/>
    </source>
</evidence>
<evidence type="ECO:0000256" key="9">
    <source>
        <dbReference type="ARBA" id="ARBA00022840"/>
    </source>
</evidence>
<organism evidence="18 19">
    <name type="scientific">Nonomuraea ferruginea</name>
    <dbReference type="NCBI Taxonomy" id="46174"/>
    <lineage>
        <taxon>Bacteria</taxon>
        <taxon>Bacillati</taxon>
        <taxon>Actinomycetota</taxon>
        <taxon>Actinomycetes</taxon>
        <taxon>Streptosporangiales</taxon>
        <taxon>Streptosporangiaceae</taxon>
        <taxon>Nonomuraea</taxon>
    </lineage>
</organism>
<dbReference type="PANTHER" id="PTHR43743:SF1">
    <property type="entry name" value="POTASSIUM-TRANSPORTING ATPASE ATP-BINDING SUBUNIT"/>
    <property type="match status" value="1"/>
</dbReference>
<keyword evidence="6 16" id="KW-0812">Transmembrane</keyword>
<keyword evidence="2 16" id="KW-0813">Transport</keyword>
<keyword evidence="7 16" id="KW-0479">Metal-binding</keyword>
<name>A0ABT4T4R4_9ACTN</name>
<feature type="binding site" evidence="16">
    <location>
        <position position="526"/>
    </location>
    <ligand>
        <name>Mg(2+)</name>
        <dbReference type="ChEBI" id="CHEBI:18420"/>
    </ligand>
</feature>
<dbReference type="CDD" id="cd02078">
    <property type="entry name" value="P-type_ATPase_K"/>
    <property type="match status" value="1"/>
</dbReference>
<dbReference type="Proteomes" id="UP001212498">
    <property type="component" value="Unassembled WGS sequence"/>
</dbReference>
<proteinExistence type="inferred from homology"/>
<keyword evidence="8 16" id="KW-0547">Nucleotide-binding</keyword>
<feature type="active site" description="4-aspartylphosphate intermediate" evidence="16">
    <location>
        <position position="301"/>
    </location>
</feature>
<evidence type="ECO:0000256" key="12">
    <source>
        <dbReference type="ARBA" id="ARBA00022967"/>
    </source>
</evidence>
<keyword evidence="19" id="KW-1185">Reference proteome</keyword>
<keyword evidence="4 16" id="KW-0633">Potassium transport</keyword>
<dbReference type="InterPro" id="IPR036412">
    <property type="entry name" value="HAD-like_sf"/>
</dbReference>
<feature type="transmembrane region" description="Helical" evidence="16">
    <location>
        <begin position="21"/>
        <end position="39"/>
    </location>
</feature>
<protein>
    <recommendedName>
        <fullName evidence="16">Potassium-transporting ATPase ATP-binding subunit</fullName>
        <ecNumber evidence="16">7.2.2.6</ecNumber>
    </recommendedName>
    <alternativeName>
        <fullName evidence="16">ATP phosphohydrolase [potassium-transporting] B chain</fullName>
    </alternativeName>
    <alternativeName>
        <fullName evidence="16">Potassium-binding and translocating subunit B</fullName>
    </alternativeName>
    <alternativeName>
        <fullName evidence="16">Potassium-translocating ATPase B chain</fullName>
    </alternativeName>
</protein>
<dbReference type="HAMAP" id="MF_00285">
    <property type="entry name" value="KdpB"/>
    <property type="match status" value="1"/>
</dbReference>
<evidence type="ECO:0000256" key="5">
    <source>
        <dbReference type="ARBA" id="ARBA00022553"/>
    </source>
</evidence>
<feature type="transmembrane region" description="Helical" evidence="16">
    <location>
        <begin position="588"/>
        <end position="606"/>
    </location>
</feature>